<dbReference type="GO" id="GO:0004765">
    <property type="term" value="F:shikimate kinase activity"/>
    <property type="evidence" value="ECO:0007669"/>
    <property type="project" value="UniProtKB-UniRule"/>
</dbReference>
<keyword evidence="2 7" id="KW-0808">Transferase</keyword>
<dbReference type="InterPro" id="IPR027417">
    <property type="entry name" value="P-loop_NTPase"/>
</dbReference>
<gene>
    <name evidence="7" type="primary">aroK</name>
    <name evidence="8" type="ORF">BST97_00315</name>
</gene>
<keyword evidence="7" id="KW-0963">Cytoplasm</keyword>
<evidence type="ECO:0000256" key="4">
    <source>
        <dbReference type="ARBA" id="ARBA00022777"/>
    </source>
</evidence>
<dbReference type="UniPathway" id="UPA00053">
    <property type="reaction ID" value="UER00088"/>
</dbReference>
<name>A0A1W6MGG5_9FLAO</name>
<reference evidence="8 9" key="1">
    <citation type="submission" date="2016-11" db="EMBL/GenBank/DDBJ databases">
        <title>Trade-off between light-utilization and light-protection in marine flavobacteria.</title>
        <authorList>
            <person name="Kumagai Y."/>
        </authorList>
    </citation>
    <scope>NUCLEOTIDE SEQUENCE [LARGE SCALE GENOMIC DNA]</scope>
    <source>
        <strain evidence="8 9">JCM 13191</strain>
    </source>
</reference>
<comment type="caution">
    <text evidence="7">Lacks conserved residue(s) required for the propagation of feature annotation.</text>
</comment>
<feature type="binding site" evidence="7">
    <location>
        <begin position="12"/>
        <end position="17"/>
    </location>
    <ligand>
        <name>ATP</name>
        <dbReference type="ChEBI" id="CHEBI:30616"/>
    </ligand>
</feature>
<dbReference type="GO" id="GO:0005829">
    <property type="term" value="C:cytosol"/>
    <property type="evidence" value="ECO:0007669"/>
    <property type="project" value="TreeGrafter"/>
</dbReference>
<proteinExistence type="inferred from homology"/>
<dbReference type="Gene3D" id="3.40.50.300">
    <property type="entry name" value="P-loop containing nucleotide triphosphate hydrolases"/>
    <property type="match status" value="1"/>
</dbReference>
<keyword evidence="7" id="KW-0479">Metal-binding</keyword>
<dbReference type="SUPFAM" id="SSF52540">
    <property type="entry name" value="P-loop containing nucleoside triphosphate hydrolases"/>
    <property type="match status" value="1"/>
</dbReference>
<keyword evidence="9" id="KW-1185">Reference proteome</keyword>
<dbReference type="GO" id="GO:0000287">
    <property type="term" value="F:magnesium ion binding"/>
    <property type="evidence" value="ECO:0007669"/>
    <property type="project" value="UniProtKB-UniRule"/>
</dbReference>
<comment type="subunit">
    <text evidence="7">Monomer.</text>
</comment>
<evidence type="ECO:0000256" key="2">
    <source>
        <dbReference type="ARBA" id="ARBA00022679"/>
    </source>
</evidence>
<evidence type="ECO:0000256" key="5">
    <source>
        <dbReference type="ARBA" id="ARBA00022840"/>
    </source>
</evidence>
<dbReference type="PANTHER" id="PTHR21087:SF16">
    <property type="entry name" value="SHIKIMATE KINASE 1, CHLOROPLASTIC"/>
    <property type="match status" value="1"/>
</dbReference>
<feature type="binding site" evidence="7">
    <location>
        <position position="58"/>
    </location>
    <ligand>
        <name>substrate</name>
    </ligand>
</feature>
<feature type="binding site" evidence="7">
    <location>
        <position position="120"/>
    </location>
    <ligand>
        <name>ATP</name>
        <dbReference type="ChEBI" id="CHEBI:30616"/>
    </ligand>
</feature>
<comment type="cofactor">
    <cofactor evidence="7">
        <name>Mg(2+)</name>
        <dbReference type="ChEBI" id="CHEBI:18420"/>
    </cofactor>
    <text evidence="7">Binds 1 Mg(2+) ion per subunit.</text>
</comment>
<keyword evidence="3 7" id="KW-0547">Nucleotide-binding</keyword>
<evidence type="ECO:0000256" key="1">
    <source>
        <dbReference type="ARBA" id="ARBA00022605"/>
    </source>
</evidence>
<dbReference type="AlphaFoldDB" id="A0A1W6MGG5"/>
<dbReference type="GO" id="GO:0008652">
    <property type="term" value="P:amino acid biosynthetic process"/>
    <property type="evidence" value="ECO:0007669"/>
    <property type="project" value="UniProtKB-KW"/>
</dbReference>
<feature type="binding site" evidence="7">
    <location>
        <position position="81"/>
    </location>
    <ligand>
        <name>substrate</name>
    </ligand>
</feature>
<dbReference type="InterPro" id="IPR000623">
    <property type="entry name" value="Shikimate_kinase/TSH1"/>
</dbReference>
<comment type="catalytic activity">
    <reaction evidence="7">
        <text>shikimate + ATP = 3-phosphoshikimate + ADP + H(+)</text>
        <dbReference type="Rhea" id="RHEA:13121"/>
        <dbReference type="ChEBI" id="CHEBI:15378"/>
        <dbReference type="ChEBI" id="CHEBI:30616"/>
        <dbReference type="ChEBI" id="CHEBI:36208"/>
        <dbReference type="ChEBI" id="CHEBI:145989"/>
        <dbReference type="ChEBI" id="CHEBI:456216"/>
        <dbReference type="EC" id="2.7.1.71"/>
    </reaction>
</comment>
<dbReference type="RefSeq" id="WP_085765371.1">
    <property type="nucleotide sequence ID" value="NZ_CP019344.1"/>
</dbReference>
<evidence type="ECO:0000256" key="7">
    <source>
        <dbReference type="HAMAP-Rule" id="MF_00109"/>
    </source>
</evidence>
<evidence type="ECO:0000313" key="9">
    <source>
        <dbReference type="Proteomes" id="UP000193431"/>
    </source>
</evidence>
<dbReference type="OrthoDB" id="9800332at2"/>
<keyword evidence="5 7" id="KW-0067">ATP-binding</keyword>
<feature type="binding site" evidence="7">
    <location>
        <position position="34"/>
    </location>
    <ligand>
        <name>substrate</name>
    </ligand>
</feature>
<evidence type="ECO:0000313" key="8">
    <source>
        <dbReference type="EMBL" id="ARN76569.1"/>
    </source>
</evidence>
<dbReference type="PRINTS" id="PR01100">
    <property type="entry name" value="SHIKIMTKNASE"/>
</dbReference>
<dbReference type="PANTHER" id="PTHR21087">
    <property type="entry name" value="SHIKIMATE KINASE"/>
    <property type="match status" value="1"/>
</dbReference>
<comment type="pathway">
    <text evidence="7">Metabolic intermediate biosynthesis; chorismate biosynthesis; chorismate from D-erythrose 4-phosphate and phosphoenolpyruvate: step 5/7.</text>
</comment>
<feature type="binding site" evidence="7">
    <location>
        <position position="16"/>
    </location>
    <ligand>
        <name>Mg(2+)</name>
        <dbReference type="ChEBI" id="CHEBI:18420"/>
    </ligand>
</feature>
<feature type="binding site" evidence="7">
    <location>
        <position position="143"/>
    </location>
    <ligand>
        <name>substrate</name>
    </ligand>
</feature>
<organism evidence="8 9">
    <name type="scientific">Nonlabens spongiae</name>
    <dbReference type="NCBI Taxonomy" id="331648"/>
    <lineage>
        <taxon>Bacteria</taxon>
        <taxon>Pseudomonadati</taxon>
        <taxon>Bacteroidota</taxon>
        <taxon>Flavobacteriia</taxon>
        <taxon>Flavobacteriales</taxon>
        <taxon>Flavobacteriaceae</taxon>
        <taxon>Nonlabens</taxon>
    </lineage>
</organism>
<comment type="subcellular location">
    <subcellularLocation>
        <location evidence="7">Cytoplasm</location>
    </subcellularLocation>
</comment>
<dbReference type="CDD" id="cd00464">
    <property type="entry name" value="SK"/>
    <property type="match status" value="1"/>
</dbReference>
<dbReference type="GO" id="GO:0009073">
    <property type="term" value="P:aromatic amino acid family biosynthetic process"/>
    <property type="evidence" value="ECO:0007669"/>
    <property type="project" value="UniProtKB-KW"/>
</dbReference>
<keyword evidence="7" id="KW-0460">Magnesium</keyword>
<dbReference type="Proteomes" id="UP000193431">
    <property type="component" value="Chromosome"/>
</dbReference>
<comment type="similarity">
    <text evidence="7">Belongs to the shikimate kinase family.</text>
</comment>
<accession>A0A1W6MGG5</accession>
<dbReference type="STRING" id="331648.BST97_00315"/>
<keyword evidence="1 7" id="KW-0028">Amino-acid biosynthesis</keyword>
<evidence type="ECO:0000256" key="3">
    <source>
        <dbReference type="ARBA" id="ARBA00022741"/>
    </source>
</evidence>
<dbReference type="Pfam" id="PF01202">
    <property type="entry name" value="SKI"/>
    <property type="match status" value="1"/>
</dbReference>
<keyword evidence="4 7" id="KW-0418">Kinase</keyword>
<sequence length="179" mass="20512">MSNLVVLVGYMGSGKSSVGRKLAVKMDLPFIDLDDLIEQVEGKSISEIFEKQGVLHFRKLEREVLENTLRENLNAVIAVGGGTPCYYNNMDMINEHGLSIYLRANVPQLSRRLFPERMQRPIIESQQSLESLQEFIGKHLFERSPFYERAHETLDVGLIDLDEVVQHCEHIINQRKTAE</sequence>
<dbReference type="EC" id="2.7.1.71" evidence="7"/>
<evidence type="ECO:0000256" key="6">
    <source>
        <dbReference type="ARBA" id="ARBA00023141"/>
    </source>
</evidence>
<dbReference type="HAMAP" id="MF_00109">
    <property type="entry name" value="Shikimate_kinase"/>
    <property type="match status" value="1"/>
</dbReference>
<keyword evidence="6 7" id="KW-0057">Aromatic amino acid biosynthesis</keyword>
<dbReference type="GO" id="GO:0005524">
    <property type="term" value="F:ATP binding"/>
    <property type="evidence" value="ECO:0007669"/>
    <property type="project" value="UniProtKB-UniRule"/>
</dbReference>
<dbReference type="InterPro" id="IPR031322">
    <property type="entry name" value="Shikimate/glucono_kinase"/>
</dbReference>
<dbReference type="GO" id="GO:0009423">
    <property type="term" value="P:chorismate biosynthetic process"/>
    <property type="evidence" value="ECO:0007669"/>
    <property type="project" value="UniProtKB-UniRule"/>
</dbReference>
<comment type="function">
    <text evidence="7">Catalyzes the specific phosphorylation of the 3-hydroxyl group of shikimic acid using ATP as a cosubstrate.</text>
</comment>
<dbReference type="EMBL" id="CP019344">
    <property type="protein sequence ID" value="ARN76569.1"/>
    <property type="molecule type" value="Genomic_DNA"/>
</dbReference>
<protein>
    <recommendedName>
        <fullName evidence="7">Shikimate kinase</fullName>
        <shortName evidence="7">SK</shortName>
        <ecNumber evidence="7">2.7.1.71</ecNumber>
    </recommendedName>
</protein>